<dbReference type="Gene3D" id="2.60.40.3910">
    <property type="entry name" value="Inclusion body protein"/>
    <property type="match status" value="1"/>
</dbReference>
<organism evidence="1 2">
    <name type="scientific">Pseudomonas wadenswilerensis</name>
    <dbReference type="NCBI Taxonomy" id="1785161"/>
    <lineage>
        <taxon>Bacteria</taxon>
        <taxon>Pseudomonadati</taxon>
        <taxon>Pseudomonadota</taxon>
        <taxon>Gammaproteobacteria</taxon>
        <taxon>Pseudomonadales</taxon>
        <taxon>Pseudomonadaceae</taxon>
        <taxon>Pseudomonas</taxon>
    </lineage>
</organism>
<proteinExistence type="predicted"/>
<dbReference type="InterPro" id="IPR021087">
    <property type="entry name" value="Uncharacterised_PixA/AidA"/>
</dbReference>
<sequence>MSRVIDVSINFDTETILKKFPNPSKDPNKPTFIPPEHIYMVTYQDNVIAGQAGGELHLKGRVGDVIRWRETSISFGFEQSVILYGFVSTDPNHQLLEDPRALKAKVQTAVPNANNKTVPTCQVNDNYYWRGDLLAQGQVTYHFKFMIVDRDCKCCGYFEWDPFITITN</sequence>
<keyword evidence="2" id="KW-1185">Reference proteome</keyword>
<accession>A0A380T6P1</accession>
<evidence type="ECO:0000313" key="1">
    <source>
        <dbReference type="EMBL" id="SUQ65635.1"/>
    </source>
</evidence>
<protein>
    <recommendedName>
        <fullName evidence="3">Inclusion body protein</fullName>
    </recommendedName>
</protein>
<gene>
    <name evidence="1" type="ORF">CCOS864_05112</name>
</gene>
<dbReference type="RefSeq" id="WP_115089229.1">
    <property type="nucleotide sequence ID" value="NZ_CBCSFG010000009.1"/>
</dbReference>
<evidence type="ECO:0008006" key="3">
    <source>
        <dbReference type="Google" id="ProtNLM"/>
    </source>
</evidence>
<dbReference type="Proteomes" id="UP000255177">
    <property type="component" value="Unassembled WGS sequence"/>
</dbReference>
<dbReference type="Pfam" id="PF12306">
    <property type="entry name" value="PixA"/>
    <property type="match status" value="1"/>
</dbReference>
<dbReference type="AlphaFoldDB" id="A0A380T6P1"/>
<dbReference type="EMBL" id="UIDD01000012">
    <property type="protein sequence ID" value="SUQ65635.1"/>
    <property type="molecule type" value="Genomic_DNA"/>
</dbReference>
<evidence type="ECO:0000313" key="2">
    <source>
        <dbReference type="Proteomes" id="UP000255177"/>
    </source>
</evidence>
<reference evidence="2" key="1">
    <citation type="submission" date="2018-07" db="EMBL/GenBank/DDBJ databases">
        <authorList>
            <person name="Blom J."/>
        </authorList>
    </citation>
    <scope>NUCLEOTIDE SEQUENCE [LARGE SCALE GENOMIC DNA]</scope>
    <source>
        <strain evidence="2">CCOS 864</strain>
    </source>
</reference>
<dbReference type="InterPro" id="IPR038712">
    <property type="entry name" value="PixA-like_sf"/>
</dbReference>
<name>A0A380T6P1_9PSED</name>